<dbReference type="Proteomes" id="UP000002279">
    <property type="component" value="Chromosome X2"/>
</dbReference>
<dbReference type="GO" id="GO:0005576">
    <property type="term" value="C:extracellular region"/>
    <property type="evidence" value="ECO:0000318"/>
    <property type="project" value="GO_Central"/>
</dbReference>
<dbReference type="Pfam" id="PF11938">
    <property type="entry name" value="DUF3456"/>
    <property type="match status" value="1"/>
</dbReference>
<dbReference type="Bgee" id="ENSOANG00000036480">
    <property type="expression patterns" value="Expressed in adult mammalian kidney and 6 other cell types or tissues"/>
</dbReference>
<dbReference type="GO" id="GO:0033622">
    <property type="term" value="P:integrin activation"/>
    <property type="evidence" value="ECO:0007669"/>
    <property type="project" value="Ensembl"/>
</dbReference>
<feature type="region of interest" description="Disordered" evidence="1">
    <location>
        <begin position="165"/>
        <end position="184"/>
    </location>
</feature>
<dbReference type="GO" id="GO:0034663">
    <property type="term" value="C:endoplasmic reticulum chaperone complex"/>
    <property type="evidence" value="ECO:0000318"/>
    <property type="project" value="GO_Central"/>
</dbReference>
<protein>
    <submittedName>
        <fullName evidence="3">Marginal zone B and B1 cell specific protein</fullName>
    </submittedName>
</protein>
<dbReference type="FunCoup" id="A0A6I8P3P2">
    <property type="interactions" value="44"/>
</dbReference>
<reference evidence="3" key="2">
    <citation type="submission" date="2025-08" db="UniProtKB">
        <authorList>
            <consortium name="Ensembl"/>
        </authorList>
    </citation>
    <scope>IDENTIFICATION</scope>
    <source>
        <strain evidence="3">Glennie</strain>
    </source>
</reference>
<reference evidence="3 4" key="1">
    <citation type="journal article" date="2008" name="Nature">
        <title>Genome analysis of the platypus reveals unique signatures of evolution.</title>
        <authorList>
            <person name="Warren W.C."/>
            <person name="Hillier L.W."/>
            <person name="Marshall Graves J.A."/>
            <person name="Birney E."/>
            <person name="Ponting C.P."/>
            <person name="Grutzner F."/>
            <person name="Belov K."/>
            <person name="Miller W."/>
            <person name="Clarke L."/>
            <person name="Chinwalla A.T."/>
            <person name="Yang S.P."/>
            <person name="Heger A."/>
            <person name="Locke D.P."/>
            <person name="Miethke P."/>
            <person name="Waters P.D."/>
            <person name="Veyrunes F."/>
            <person name="Fulton L."/>
            <person name="Fulton B."/>
            <person name="Graves T."/>
            <person name="Wallis J."/>
            <person name="Puente X.S."/>
            <person name="Lopez-Otin C."/>
            <person name="Ordonez G.R."/>
            <person name="Eichler E.E."/>
            <person name="Chen L."/>
            <person name="Cheng Z."/>
            <person name="Deakin J.E."/>
            <person name="Alsop A."/>
            <person name="Thompson K."/>
            <person name="Kirby P."/>
            <person name="Papenfuss A.T."/>
            <person name="Wakefield M.J."/>
            <person name="Olender T."/>
            <person name="Lancet D."/>
            <person name="Huttley G.A."/>
            <person name="Smit A.F."/>
            <person name="Pask A."/>
            <person name="Temple-Smith P."/>
            <person name="Batzer M.A."/>
            <person name="Walker J.A."/>
            <person name="Konkel M.K."/>
            <person name="Harris R.S."/>
            <person name="Whittington C.M."/>
            <person name="Wong E.S."/>
            <person name="Gemmell N.J."/>
            <person name="Buschiazzo E."/>
            <person name="Vargas Jentzsch I.M."/>
            <person name="Merkel A."/>
            <person name="Schmitz J."/>
            <person name="Zemann A."/>
            <person name="Churakov G."/>
            <person name="Kriegs J.O."/>
            <person name="Brosius J."/>
            <person name="Murchison E.P."/>
            <person name="Sachidanandam R."/>
            <person name="Smith C."/>
            <person name="Hannon G.J."/>
            <person name="Tsend-Ayush E."/>
            <person name="McMillan D."/>
            <person name="Attenborough R."/>
            <person name="Rens W."/>
            <person name="Ferguson-Smith M."/>
            <person name="Lefevre C.M."/>
            <person name="Sharp J.A."/>
            <person name="Nicholas K.R."/>
            <person name="Ray D.A."/>
            <person name="Kube M."/>
            <person name="Reinhardt R."/>
            <person name="Pringle T.H."/>
            <person name="Taylor J."/>
            <person name="Jones R.C."/>
            <person name="Nixon B."/>
            <person name="Dacheux J.L."/>
            <person name="Niwa H."/>
            <person name="Sekita Y."/>
            <person name="Huang X."/>
            <person name="Stark A."/>
            <person name="Kheradpour P."/>
            <person name="Kellis M."/>
            <person name="Flicek P."/>
            <person name="Chen Y."/>
            <person name="Webber C."/>
            <person name="Hardison R."/>
            <person name="Nelson J."/>
            <person name="Hallsworth-Pepin K."/>
            <person name="Delehaunty K."/>
            <person name="Markovic C."/>
            <person name="Minx P."/>
            <person name="Feng Y."/>
            <person name="Kremitzki C."/>
            <person name="Mitreva M."/>
            <person name="Glasscock J."/>
            <person name="Wylie T."/>
            <person name="Wohldmann P."/>
            <person name="Thiru P."/>
            <person name="Nhan M.N."/>
            <person name="Pohl C.S."/>
            <person name="Smith S.M."/>
            <person name="Hou S."/>
            <person name="Nefedov M."/>
            <person name="de Jong P.J."/>
            <person name="Renfree M.B."/>
            <person name="Mardis E.R."/>
            <person name="Wilson R.K."/>
        </authorList>
    </citation>
    <scope>NUCLEOTIDE SEQUENCE [LARGE SCALE GENOMIC DNA]</scope>
    <source>
        <strain evidence="3 4">Glennie</strain>
    </source>
</reference>
<feature type="region of interest" description="Disordered" evidence="1">
    <location>
        <begin position="1"/>
        <end position="33"/>
    </location>
</feature>
<dbReference type="GO" id="GO:0005788">
    <property type="term" value="C:endoplasmic reticulum lumen"/>
    <property type="evidence" value="ECO:0007669"/>
    <property type="project" value="Ensembl"/>
</dbReference>
<gene>
    <name evidence="3" type="primary">MZB1</name>
</gene>
<name>A0A6I8P3P2_ORNAN</name>
<dbReference type="GO" id="GO:0002639">
    <property type="term" value="P:positive regulation of immunoglobulin production"/>
    <property type="evidence" value="ECO:0007669"/>
    <property type="project" value="Ensembl"/>
</dbReference>
<evidence type="ECO:0000256" key="1">
    <source>
        <dbReference type="SAM" id="MobiDB-lite"/>
    </source>
</evidence>
<dbReference type="AlphaFoldDB" id="A0A6I8P3P2"/>
<proteinExistence type="predicted"/>
<sequence>AQLPLPARATRPSALSATSPELDEEETHSGHMPRHLRCDACRAVAFQMNDHLTRAEAKRSSKRRGEAELSESEYTDVLESSCSQRWQQYGVQQVDDAKRLTGPGLDSRPGVSVMVSGGPWPARLFKMCQQYLGELGEEQIYREHRRGAGALETLLCQAPGAVCATPDPGQGPVRARQRESRREL</sequence>
<evidence type="ECO:0000313" key="3">
    <source>
        <dbReference type="Ensembl" id="ENSOANP00000048412.1"/>
    </source>
</evidence>
<dbReference type="GeneTree" id="ENSGT00390000002716"/>
<feature type="domain" description="DUF3456" evidence="2">
    <location>
        <begin position="38"/>
        <end position="159"/>
    </location>
</feature>
<evidence type="ECO:0000313" key="4">
    <source>
        <dbReference type="Proteomes" id="UP000002279"/>
    </source>
</evidence>
<dbReference type="GO" id="GO:0030888">
    <property type="term" value="P:regulation of B cell proliferation"/>
    <property type="evidence" value="ECO:0000318"/>
    <property type="project" value="GO_Central"/>
</dbReference>
<dbReference type="InterPro" id="IPR021852">
    <property type="entry name" value="DUF3456"/>
</dbReference>
<dbReference type="InterPro" id="IPR052682">
    <property type="entry name" value="MZB1"/>
</dbReference>
<dbReference type="InParanoid" id="A0A6I8P3P2"/>
<organism evidence="3 4">
    <name type="scientific">Ornithorhynchus anatinus</name>
    <name type="common">Duckbill platypus</name>
    <dbReference type="NCBI Taxonomy" id="9258"/>
    <lineage>
        <taxon>Eukaryota</taxon>
        <taxon>Metazoa</taxon>
        <taxon>Chordata</taxon>
        <taxon>Craniata</taxon>
        <taxon>Vertebrata</taxon>
        <taxon>Euteleostomi</taxon>
        <taxon>Mammalia</taxon>
        <taxon>Monotremata</taxon>
        <taxon>Ornithorhynchidae</taxon>
        <taxon>Ornithorhynchus</taxon>
    </lineage>
</organism>
<dbReference type="OMA" id="QNWQDYG"/>
<dbReference type="GO" id="GO:0046626">
    <property type="term" value="P:regulation of insulin receptor signaling pathway"/>
    <property type="evidence" value="ECO:0007669"/>
    <property type="project" value="Ensembl"/>
</dbReference>
<reference evidence="3" key="3">
    <citation type="submission" date="2025-09" db="UniProtKB">
        <authorList>
            <consortium name="Ensembl"/>
        </authorList>
    </citation>
    <scope>IDENTIFICATION</scope>
    <source>
        <strain evidence="3">Glennie</strain>
    </source>
</reference>
<accession>A0A6I8P3P2</accession>
<dbReference type="Ensembl" id="ENSOANT00000068635.1">
    <property type="protein sequence ID" value="ENSOANP00000048412.1"/>
    <property type="gene ID" value="ENSOANG00000036480.1"/>
</dbReference>
<dbReference type="GO" id="GO:0008284">
    <property type="term" value="P:positive regulation of cell population proliferation"/>
    <property type="evidence" value="ECO:0007669"/>
    <property type="project" value="Ensembl"/>
</dbReference>
<dbReference type="PANTHER" id="PTHR15881:SF2">
    <property type="entry name" value="MARGINAL ZONE B- AND B1-CELL-SPECIFIC PROTEIN"/>
    <property type="match status" value="1"/>
</dbReference>
<dbReference type="PANTHER" id="PTHR15881">
    <property type="entry name" value="MARGINAL ZONE B- AND B1-CELL-SPECIFIC PROTEIN"/>
    <property type="match status" value="1"/>
</dbReference>
<keyword evidence="4" id="KW-1185">Reference proteome</keyword>
<evidence type="ECO:0000259" key="2">
    <source>
        <dbReference type="Pfam" id="PF11938"/>
    </source>
</evidence>